<comment type="caution">
    <text evidence="2">The sequence shown here is derived from an EMBL/GenBank/DDBJ whole genome shotgun (WGS) entry which is preliminary data.</text>
</comment>
<evidence type="ECO:0000313" key="2">
    <source>
        <dbReference type="EMBL" id="KAL3537982.1"/>
    </source>
</evidence>
<dbReference type="EMBL" id="JBJUIK010000001">
    <property type="protein sequence ID" value="KAL3537982.1"/>
    <property type="molecule type" value="Genomic_DNA"/>
</dbReference>
<dbReference type="AlphaFoldDB" id="A0ABD3B348"/>
<feature type="compositionally biased region" description="Acidic residues" evidence="1">
    <location>
        <begin position="81"/>
        <end position="91"/>
    </location>
</feature>
<name>A0ABD3B348_9GENT</name>
<proteinExistence type="predicted"/>
<evidence type="ECO:0000256" key="1">
    <source>
        <dbReference type="SAM" id="MobiDB-lite"/>
    </source>
</evidence>
<dbReference type="Proteomes" id="UP001630127">
    <property type="component" value="Unassembled WGS sequence"/>
</dbReference>
<protein>
    <submittedName>
        <fullName evidence="2">Uncharacterized protein</fullName>
    </submittedName>
</protein>
<evidence type="ECO:0000313" key="3">
    <source>
        <dbReference type="Proteomes" id="UP001630127"/>
    </source>
</evidence>
<keyword evidence="3" id="KW-1185">Reference proteome</keyword>
<gene>
    <name evidence="2" type="ORF">ACH5RR_001348</name>
</gene>
<feature type="region of interest" description="Disordered" evidence="1">
    <location>
        <begin position="65"/>
        <end position="91"/>
    </location>
</feature>
<reference evidence="2 3" key="1">
    <citation type="submission" date="2024-11" db="EMBL/GenBank/DDBJ databases">
        <title>A near-complete genome assembly of Cinchona calisaya.</title>
        <authorList>
            <person name="Lian D.C."/>
            <person name="Zhao X.W."/>
            <person name="Wei L."/>
        </authorList>
    </citation>
    <scope>NUCLEOTIDE SEQUENCE [LARGE SCALE GENOMIC DNA]</scope>
    <source>
        <tissue evidence="2">Nenye</tissue>
    </source>
</reference>
<organism evidence="2 3">
    <name type="scientific">Cinchona calisaya</name>
    <dbReference type="NCBI Taxonomy" id="153742"/>
    <lineage>
        <taxon>Eukaryota</taxon>
        <taxon>Viridiplantae</taxon>
        <taxon>Streptophyta</taxon>
        <taxon>Embryophyta</taxon>
        <taxon>Tracheophyta</taxon>
        <taxon>Spermatophyta</taxon>
        <taxon>Magnoliopsida</taxon>
        <taxon>eudicotyledons</taxon>
        <taxon>Gunneridae</taxon>
        <taxon>Pentapetalae</taxon>
        <taxon>asterids</taxon>
        <taxon>lamiids</taxon>
        <taxon>Gentianales</taxon>
        <taxon>Rubiaceae</taxon>
        <taxon>Cinchonoideae</taxon>
        <taxon>Cinchoneae</taxon>
        <taxon>Cinchona</taxon>
    </lineage>
</organism>
<accession>A0ABD3B348</accession>
<sequence length="91" mass="9942">MARYPPQFVADLAEMHDRYSEGCTSNVSLSPIIESNDIASSSYHSYSVTTHSNVLETLATVAEDKAENSGDDLDIQSNPELDSDNSDDERA</sequence>